<reference evidence="2" key="1">
    <citation type="journal article" date="2019" name="Int. J. Syst. Evol. Microbiol.">
        <title>The Global Catalogue of Microorganisms (GCM) 10K type strain sequencing project: providing services to taxonomists for standard genome sequencing and annotation.</title>
        <authorList>
            <consortium name="The Broad Institute Genomics Platform"/>
            <consortium name="The Broad Institute Genome Sequencing Center for Infectious Disease"/>
            <person name="Wu L."/>
            <person name="Ma J."/>
        </authorList>
    </citation>
    <scope>NUCLEOTIDE SEQUENCE [LARGE SCALE GENOMIC DNA]</scope>
    <source>
        <strain evidence="2">CECT 7798</strain>
    </source>
</reference>
<gene>
    <name evidence="1" type="ORF">ACFONJ_07185</name>
</gene>
<dbReference type="Proteomes" id="UP001595735">
    <property type="component" value="Unassembled WGS sequence"/>
</dbReference>
<evidence type="ECO:0000313" key="2">
    <source>
        <dbReference type="Proteomes" id="UP001595735"/>
    </source>
</evidence>
<proteinExistence type="predicted"/>
<dbReference type="RefSeq" id="WP_290295774.1">
    <property type="nucleotide sequence ID" value="NZ_JAUFQR010000001.1"/>
</dbReference>
<comment type="caution">
    <text evidence="1">The sequence shown here is derived from an EMBL/GenBank/DDBJ whole genome shotgun (WGS) entry which is preliminary data.</text>
</comment>
<organism evidence="1 2">
    <name type="scientific">Chryseobacterium tructae</name>
    <dbReference type="NCBI Taxonomy" id="1037380"/>
    <lineage>
        <taxon>Bacteria</taxon>
        <taxon>Pseudomonadati</taxon>
        <taxon>Bacteroidota</taxon>
        <taxon>Flavobacteriia</taxon>
        <taxon>Flavobacteriales</taxon>
        <taxon>Weeksellaceae</taxon>
        <taxon>Chryseobacterium group</taxon>
        <taxon>Chryseobacterium</taxon>
    </lineage>
</organism>
<protein>
    <submittedName>
        <fullName evidence="1">Glutathione synthase</fullName>
    </submittedName>
</protein>
<name>A0ABV7XU81_9FLAO</name>
<accession>A0ABV7XU81</accession>
<evidence type="ECO:0000313" key="1">
    <source>
        <dbReference type="EMBL" id="MFC3755744.1"/>
    </source>
</evidence>
<dbReference type="EMBL" id="JBHRYO010000002">
    <property type="protein sequence ID" value="MFC3755744.1"/>
    <property type="molecule type" value="Genomic_DNA"/>
</dbReference>
<sequence length="75" mass="8959">MSQKKFKKTDFVQNNEKQYQIEFKVNEIGEGINLIVQRLNEKGEYEIVQAPVRRLNESIFVVWDHPFDGKIIFDE</sequence>
<keyword evidence="2" id="KW-1185">Reference proteome</keyword>